<evidence type="ECO:0000313" key="4">
    <source>
        <dbReference type="Proteomes" id="UP000198517"/>
    </source>
</evidence>
<keyword evidence="2" id="KW-0812">Transmembrane</keyword>
<keyword evidence="4" id="KW-1185">Reference proteome</keyword>
<proteinExistence type="predicted"/>
<dbReference type="RefSeq" id="WP_092736030.1">
    <property type="nucleotide sequence ID" value="NZ_FNAS01000003.1"/>
</dbReference>
<dbReference type="EMBL" id="FNAS01000003">
    <property type="protein sequence ID" value="SDE12198.1"/>
    <property type="molecule type" value="Genomic_DNA"/>
</dbReference>
<feature type="compositionally biased region" description="Basic and acidic residues" evidence="1">
    <location>
        <begin position="167"/>
        <end position="181"/>
    </location>
</feature>
<feature type="region of interest" description="Disordered" evidence="1">
    <location>
        <begin position="58"/>
        <end position="231"/>
    </location>
</feature>
<dbReference type="Proteomes" id="UP000198517">
    <property type="component" value="Unassembled WGS sequence"/>
</dbReference>
<feature type="transmembrane region" description="Helical" evidence="2">
    <location>
        <begin position="18"/>
        <end position="36"/>
    </location>
</feature>
<evidence type="ECO:0008006" key="5">
    <source>
        <dbReference type="Google" id="ProtNLM"/>
    </source>
</evidence>
<evidence type="ECO:0000256" key="1">
    <source>
        <dbReference type="SAM" id="MobiDB-lite"/>
    </source>
</evidence>
<dbReference type="OrthoDB" id="1275106at2"/>
<gene>
    <name evidence="3" type="ORF">SAMN05421544_103116</name>
</gene>
<dbReference type="STRING" id="1071918.SAMN05421544_103116"/>
<sequence length="318" mass="33717">MNYAVEHKSAENKDRIKSVVLTLLISFLLFLILYYYQFTRDIPKEEVISTMLINFGDNQNGSGEEEPKPQEGSQASSEAIIEPKEEVKPTAPEVVKPEPAPSKPKAQPEKQVPLKTPVVTGNNPKHKTSKADDTKKESSVKKETKSSAKAKTSSKNTASDSKTTGAKSDKAKPKAASKDFTSKNGTGDGRGNAAIGNLLKGKGETKGGQGTGKSDGNAGDPLGGRGNGDSKIGVDRKLLKFIPGTMGKGGAQPNHQCKASGTISILYTVDKAGNVVSAHRIGGVSDPCIVSTSVGWVKYYVKAEKANTFSKGVYQITF</sequence>
<evidence type="ECO:0000313" key="3">
    <source>
        <dbReference type="EMBL" id="SDE12198.1"/>
    </source>
</evidence>
<evidence type="ECO:0000256" key="2">
    <source>
        <dbReference type="SAM" id="Phobius"/>
    </source>
</evidence>
<feature type="compositionally biased region" description="Basic and acidic residues" evidence="1">
    <location>
        <begin position="129"/>
        <end position="146"/>
    </location>
</feature>
<keyword evidence="2" id="KW-1133">Transmembrane helix</keyword>
<organism evidence="3 4">
    <name type="scientific">Riemerella columbipharyngis</name>
    <dbReference type="NCBI Taxonomy" id="1071918"/>
    <lineage>
        <taxon>Bacteria</taxon>
        <taxon>Pseudomonadati</taxon>
        <taxon>Bacteroidota</taxon>
        <taxon>Flavobacteriia</taxon>
        <taxon>Flavobacteriales</taxon>
        <taxon>Weeksellaceae</taxon>
        <taxon>Riemerella</taxon>
    </lineage>
</organism>
<name>A0A1G7AB66_9FLAO</name>
<feature type="compositionally biased region" description="Low complexity" evidence="1">
    <location>
        <begin position="147"/>
        <end position="166"/>
    </location>
</feature>
<keyword evidence="2" id="KW-0472">Membrane</keyword>
<reference evidence="3 4" key="1">
    <citation type="submission" date="2016-10" db="EMBL/GenBank/DDBJ databases">
        <authorList>
            <person name="de Groot N.N."/>
        </authorList>
    </citation>
    <scope>NUCLEOTIDE SEQUENCE [LARGE SCALE GENOMIC DNA]</scope>
    <source>
        <strain evidence="3 4">DSM 24015</strain>
    </source>
</reference>
<accession>A0A1G7AB66</accession>
<protein>
    <recommendedName>
        <fullName evidence="5">Outer membrane transport energization protein TonB</fullName>
    </recommendedName>
</protein>
<dbReference type="AlphaFoldDB" id="A0A1G7AB66"/>